<dbReference type="InterPro" id="IPR011032">
    <property type="entry name" value="GroES-like_sf"/>
</dbReference>
<reference evidence="2 3" key="1">
    <citation type="submission" date="2019-03" db="EMBL/GenBank/DDBJ databases">
        <title>Genomic Encyclopedia of Type Strains, Phase IV (KMG-IV): sequencing the most valuable type-strain genomes for metagenomic binning, comparative biology and taxonomic classification.</title>
        <authorList>
            <person name="Goeker M."/>
        </authorList>
    </citation>
    <scope>NUCLEOTIDE SEQUENCE [LARGE SCALE GENOMIC DNA]</scope>
    <source>
        <strain evidence="2 3">DSM 13054</strain>
    </source>
</reference>
<dbReference type="SUPFAM" id="SSF50129">
    <property type="entry name" value="GroES-like"/>
    <property type="match status" value="1"/>
</dbReference>
<dbReference type="SUPFAM" id="SSF51735">
    <property type="entry name" value="NAD(P)-binding Rossmann-fold domains"/>
    <property type="match status" value="1"/>
</dbReference>
<feature type="domain" description="L-erythro-3,5-diaminohexanoate dehydrogenase N-terminal" evidence="1">
    <location>
        <begin position="11"/>
        <end position="159"/>
    </location>
</feature>
<dbReference type="EMBL" id="SLWU01000004">
    <property type="protein sequence ID" value="TCO67946.1"/>
    <property type="molecule type" value="Genomic_DNA"/>
</dbReference>
<dbReference type="InterPro" id="IPR036291">
    <property type="entry name" value="NAD(P)-bd_dom_sf"/>
</dbReference>
<name>A0A4R2KCK5_9THEO</name>
<protein>
    <submittedName>
        <fullName evidence="2">L-erythro-3,5-diaminohexanoate dehydrogenase</fullName>
    </submittedName>
</protein>
<dbReference type="Proteomes" id="UP000294886">
    <property type="component" value="Unassembled WGS sequence"/>
</dbReference>
<accession>A0A4R2KCK5</accession>
<dbReference type="Gene3D" id="3.90.180.10">
    <property type="entry name" value="Medium-chain alcohol dehydrogenases, catalytic domain"/>
    <property type="match status" value="1"/>
</dbReference>
<dbReference type="AlphaFoldDB" id="A0A4R2KCK5"/>
<comment type="caution">
    <text evidence="2">The sequence shown here is derived from an EMBL/GenBank/DDBJ whole genome shotgun (WGS) entry which is preliminary data.</text>
</comment>
<proteinExistence type="predicted"/>
<evidence type="ECO:0000313" key="2">
    <source>
        <dbReference type="EMBL" id="TCO67946.1"/>
    </source>
</evidence>
<dbReference type="InterPro" id="IPR058932">
    <property type="entry name" value="KDD_N"/>
</dbReference>
<sequence>MFMMGCKYGSHRVIEPKGVLPQAAYKISNDMSVLYDNEILIDVIALNIDSASFTQLKEEAGGDPEKIKKKILEIVNERGKMQNPVTGSGGMLIGRVEKIGEALVGKRDLKVGDKIATLVSLTLTPLRIDEILDIKMDIERVEIKGKAILFESGIYAKLPEDMEETLALAALDVAGAPAQTAKLVKPGQSVMVLGANGKSGMLCCYEAKKRVGPTGKVIGVVRREEAKKKVEELEICHEVVIADAQKPLEVLDKVLKANGGKEVDIAINCVNTPNTEMSTILPVRDEGIAYFFSMATSFTKAALGAEGVGRDITMIIGNGYTKDHAEITLQELRENEKLRKVFEEMYAK</sequence>
<evidence type="ECO:0000313" key="3">
    <source>
        <dbReference type="Proteomes" id="UP000294886"/>
    </source>
</evidence>
<dbReference type="Pfam" id="PF26370">
    <property type="entry name" value="KDD_N"/>
    <property type="match status" value="1"/>
</dbReference>
<organism evidence="2 3">
    <name type="scientific">Caldanaerobacter subterraneus</name>
    <dbReference type="NCBI Taxonomy" id="911092"/>
    <lineage>
        <taxon>Bacteria</taxon>
        <taxon>Bacillati</taxon>
        <taxon>Bacillota</taxon>
        <taxon>Clostridia</taxon>
        <taxon>Thermoanaerobacterales</taxon>
        <taxon>Thermoanaerobacteraceae</taxon>
        <taxon>Caldanaerobacter</taxon>
    </lineage>
</organism>
<gene>
    <name evidence="2" type="ORF">EV203_10430</name>
</gene>
<evidence type="ECO:0000259" key="1">
    <source>
        <dbReference type="Pfam" id="PF26370"/>
    </source>
</evidence>